<proteinExistence type="predicted"/>
<dbReference type="PROSITE" id="PS50222">
    <property type="entry name" value="EF_HAND_2"/>
    <property type="match status" value="1"/>
</dbReference>
<organism evidence="3 4">
    <name type="scientific">Lomentospora prolificans</name>
    <dbReference type="NCBI Taxonomy" id="41688"/>
    <lineage>
        <taxon>Eukaryota</taxon>
        <taxon>Fungi</taxon>
        <taxon>Dikarya</taxon>
        <taxon>Ascomycota</taxon>
        <taxon>Pezizomycotina</taxon>
        <taxon>Sordariomycetes</taxon>
        <taxon>Hypocreomycetidae</taxon>
        <taxon>Microascales</taxon>
        <taxon>Microascaceae</taxon>
        <taxon>Lomentospora</taxon>
    </lineage>
</organism>
<dbReference type="InterPro" id="IPR013078">
    <property type="entry name" value="His_Pase_superF_clade-1"/>
</dbReference>
<dbReference type="InterPro" id="IPR002048">
    <property type="entry name" value="EF_hand_dom"/>
</dbReference>
<dbReference type="Proteomes" id="UP000233524">
    <property type="component" value="Unassembled WGS sequence"/>
</dbReference>
<dbReference type="PANTHER" id="PTHR48100">
    <property type="entry name" value="BROAD-SPECIFICITY PHOSPHATASE YOR283W-RELATED"/>
    <property type="match status" value="1"/>
</dbReference>
<dbReference type="GO" id="GO:0005509">
    <property type="term" value="F:calcium ion binding"/>
    <property type="evidence" value="ECO:0007669"/>
    <property type="project" value="InterPro"/>
</dbReference>
<dbReference type="OrthoDB" id="7873042at2759"/>
<dbReference type="Gene3D" id="3.40.50.1240">
    <property type="entry name" value="Phosphoglycerate mutase-like"/>
    <property type="match status" value="1"/>
</dbReference>
<accession>A0A2N3MYB2</accession>
<comment type="caution">
    <text evidence="3">The sequence shown here is derived from an EMBL/GenBank/DDBJ whole genome shotgun (WGS) entry which is preliminary data.</text>
</comment>
<protein>
    <recommendedName>
        <fullName evidence="2">EF-hand domain-containing protein</fullName>
    </recommendedName>
</protein>
<dbReference type="EMBL" id="NLAX01001623">
    <property type="protein sequence ID" value="PKS05162.1"/>
    <property type="molecule type" value="Genomic_DNA"/>
</dbReference>
<dbReference type="SUPFAM" id="SSF53254">
    <property type="entry name" value="Phosphoglycerate mutase-like"/>
    <property type="match status" value="1"/>
</dbReference>
<evidence type="ECO:0000313" key="4">
    <source>
        <dbReference type="Proteomes" id="UP000233524"/>
    </source>
</evidence>
<keyword evidence="4" id="KW-1185">Reference proteome</keyword>
<dbReference type="PANTHER" id="PTHR48100:SF54">
    <property type="entry name" value="PHOSPHATASE SPAC5H10.03-RELATED"/>
    <property type="match status" value="1"/>
</dbReference>
<dbReference type="Pfam" id="PF00300">
    <property type="entry name" value="His_Phos_1"/>
    <property type="match status" value="1"/>
</dbReference>
<dbReference type="VEuPathDB" id="FungiDB:jhhlp_008530"/>
<evidence type="ECO:0000313" key="3">
    <source>
        <dbReference type="EMBL" id="PKS05162.1"/>
    </source>
</evidence>
<dbReference type="GO" id="GO:0016791">
    <property type="term" value="F:phosphatase activity"/>
    <property type="evidence" value="ECO:0007669"/>
    <property type="project" value="TreeGrafter"/>
</dbReference>
<evidence type="ECO:0000256" key="1">
    <source>
        <dbReference type="SAM" id="MobiDB-lite"/>
    </source>
</evidence>
<dbReference type="GO" id="GO:0005737">
    <property type="term" value="C:cytoplasm"/>
    <property type="evidence" value="ECO:0007669"/>
    <property type="project" value="TreeGrafter"/>
</dbReference>
<dbReference type="InterPro" id="IPR055936">
    <property type="entry name" value="DUF7514"/>
</dbReference>
<evidence type="ECO:0000259" key="2">
    <source>
        <dbReference type="PROSITE" id="PS50222"/>
    </source>
</evidence>
<dbReference type="InterPro" id="IPR050275">
    <property type="entry name" value="PGM_Phosphatase"/>
</dbReference>
<dbReference type="InParanoid" id="A0A2N3MYB2"/>
<feature type="compositionally biased region" description="Pro residues" evidence="1">
    <location>
        <begin position="49"/>
        <end position="66"/>
    </location>
</feature>
<dbReference type="CDD" id="cd07067">
    <property type="entry name" value="HP_PGM_like"/>
    <property type="match status" value="1"/>
</dbReference>
<dbReference type="SMART" id="SM00855">
    <property type="entry name" value="PGAM"/>
    <property type="match status" value="1"/>
</dbReference>
<sequence length="508" mass="57113">MGSSQSAPSQHYQQHYPPPPQQQYYPPPPQPGQQQYYQPPPQQQQYYSSPPPGFPPPPQQPVPPPSSSWTEHLFYTNGRPTPAFEALAREFFTKLDPQGTGYITPEAFSSFLDNSNFALDDNVWKRSRKGNAMYTAEDMADYELKAALEGFYFDHKVAVRNPDRSQLPYGGMPLLSLAGFTDYLSVEYAADPDLYIGGLNNALRVYSVYPEKGPIPRYLLPATRPHQLQQRIDESAARCSSAAQSRLNAVATQHQLEEQGQRAAINLIPNIRAATTHHDALVLRSELVAYFSLMVRAWVFITGRMSATIHLVRHAQGLHNLCRENESILDPLLTDLGKEQCAVLRSRFQHHDRVTRLFASPLRRAIYTCLLSFGYVEGDPAVKKRLKIVALPEMREVSDMPCDTGSEDSVLVEEFSGLVDLAHLQPGWDVAAKWTTWADKEHELTTRARAARLALREALRDTTDDDHVVIVSHGAILHFITEDFHGLKPTGGVLEMFHRSFDPGLTLL</sequence>
<dbReference type="InterPro" id="IPR029033">
    <property type="entry name" value="His_PPase_superfam"/>
</dbReference>
<dbReference type="Pfam" id="PF24355">
    <property type="entry name" value="DUF7514"/>
    <property type="match status" value="1"/>
</dbReference>
<name>A0A2N3MYB2_9PEZI</name>
<gene>
    <name evidence="3" type="ORF">jhhlp_008530</name>
</gene>
<feature type="compositionally biased region" description="Low complexity" evidence="1">
    <location>
        <begin position="32"/>
        <end position="48"/>
    </location>
</feature>
<reference evidence="3 4" key="1">
    <citation type="journal article" date="2017" name="G3 (Bethesda)">
        <title>First Draft Genome Sequence of the Pathogenic Fungus Lomentospora prolificans (Formerly Scedosporium prolificans).</title>
        <authorList>
            <person name="Luo R."/>
            <person name="Zimin A."/>
            <person name="Workman R."/>
            <person name="Fan Y."/>
            <person name="Pertea G."/>
            <person name="Grossman N."/>
            <person name="Wear M.P."/>
            <person name="Jia B."/>
            <person name="Miller H."/>
            <person name="Casadevall A."/>
            <person name="Timp W."/>
            <person name="Zhang S.X."/>
            <person name="Salzberg S.L."/>
        </authorList>
    </citation>
    <scope>NUCLEOTIDE SEQUENCE [LARGE SCALE GENOMIC DNA]</scope>
    <source>
        <strain evidence="3 4">JHH-5317</strain>
    </source>
</reference>
<dbReference type="AlphaFoldDB" id="A0A2N3MYB2"/>
<feature type="domain" description="EF-hand" evidence="2">
    <location>
        <begin position="83"/>
        <end position="118"/>
    </location>
</feature>
<feature type="compositionally biased region" description="Pro residues" evidence="1">
    <location>
        <begin position="16"/>
        <end position="31"/>
    </location>
</feature>
<feature type="region of interest" description="Disordered" evidence="1">
    <location>
        <begin position="1"/>
        <end position="71"/>
    </location>
</feature>